<dbReference type="InterPro" id="IPR001300">
    <property type="entry name" value="Peptidase_C2_calpain_cat"/>
</dbReference>
<dbReference type="PRINTS" id="PR00704">
    <property type="entry name" value="CALPAIN"/>
</dbReference>
<dbReference type="InterPro" id="IPR022682">
    <property type="entry name" value="Calpain_domain_III"/>
</dbReference>
<dbReference type="SUPFAM" id="SSF49758">
    <property type="entry name" value="Calpain large subunit, middle domain (domain III)"/>
    <property type="match status" value="1"/>
</dbReference>
<keyword evidence="10" id="KW-1185">Reference proteome</keyword>
<name>A0AAN9Z8L1_9ORTH</name>
<reference evidence="9 10" key="1">
    <citation type="submission" date="2024-03" db="EMBL/GenBank/DDBJ databases">
        <title>The genome assembly and annotation of the cricket Gryllus longicercus Weissman &amp; Gray.</title>
        <authorList>
            <person name="Szrajer S."/>
            <person name="Gray D."/>
            <person name="Ylla G."/>
        </authorList>
    </citation>
    <scope>NUCLEOTIDE SEQUENCE [LARGE SCALE GENOMIC DNA]</scope>
    <source>
        <strain evidence="9">DAG 2021-001</strain>
        <tissue evidence="9">Whole body minus gut</tissue>
    </source>
</reference>
<dbReference type="Proteomes" id="UP001378592">
    <property type="component" value="Unassembled WGS sequence"/>
</dbReference>
<evidence type="ECO:0000256" key="2">
    <source>
        <dbReference type="ARBA" id="ARBA00022670"/>
    </source>
</evidence>
<accession>A0AAN9Z8L1</accession>
<dbReference type="SUPFAM" id="SSF54001">
    <property type="entry name" value="Cysteine proteinases"/>
    <property type="match status" value="1"/>
</dbReference>
<gene>
    <name evidence="9" type="ORF">R5R35_003164</name>
</gene>
<dbReference type="PROSITE" id="PS00139">
    <property type="entry name" value="THIOL_PROTEASE_CYS"/>
    <property type="match status" value="1"/>
</dbReference>
<evidence type="ECO:0000259" key="8">
    <source>
        <dbReference type="PROSITE" id="PS50203"/>
    </source>
</evidence>
<evidence type="ECO:0000256" key="3">
    <source>
        <dbReference type="ARBA" id="ARBA00022801"/>
    </source>
</evidence>
<dbReference type="PANTHER" id="PTHR10183:SF433">
    <property type="entry name" value="CALPAIN-A-RELATED"/>
    <property type="match status" value="1"/>
</dbReference>
<dbReference type="PROSITE" id="PS50203">
    <property type="entry name" value="CALPAIN_CAT"/>
    <property type="match status" value="1"/>
</dbReference>
<dbReference type="GO" id="GO:0004198">
    <property type="term" value="F:calcium-dependent cysteine-type endopeptidase activity"/>
    <property type="evidence" value="ECO:0007669"/>
    <property type="project" value="InterPro"/>
</dbReference>
<dbReference type="GO" id="GO:0005737">
    <property type="term" value="C:cytoplasm"/>
    <property type="evidence" value="ECO:0007669"/>
    <property type="project" value="TreeGrafter"/>
</dbReference>
<evidence type="ECO:0000256" key="1">
    <source>
        <dbReference type="ARBA" id="ARBA00007623"/>
    </source>
</evidence>
<comment type="caution">
    <text evidence="9">The sequence shown here is derived from an EMBL/GenBank/DDBJ whole genome shotgun (WGS) entry which is preliminary data.</text>
</comment>
<feature type="active site" evidence="5 6">
    <location>
        <position position="219"/>
    </location>
</feature>
<dbReference type="Pfam" id="PF01067">
    <property type="entry name" value="Calpain_III"/>
    <property type="match status" value="1"/>
</dbReference>
<dbReference type="EMBL" id="JAZDUA010000138">
    <property type="protein sequence ID" value="KAK7866744.1"/>
    <property type="molecule type" value="Genomic_DNA"/>
</dbReference>
<dbReference type="Gene3D" id="2.60.120.380">
    <property type="match status" value="1"/>
</dbReference>
<dbReference type="Gene3D" id="3.90.70.10">
    <property type="entry name" value="Cysteine proteinases"/>
    <property type="match status" value="1"/>
</dbReference>
<evidence type="ECO:0000256" key="7">
    <source>
        <dbReference type="SAM" id="MobiDB-lite"/>
    </source>
</evidence>
<dbReference type="InterPro" id="IPR038765">
    <property type="entry name" value="Papain-like_cys_pep_sf"/>
</dbReference>
<dbReference type="InterPro" id="IPR022683">
    <property type="entry name" value="Calpain_III"/>
</dbReference>
<dbReference type="SMART" id="SM00230">
    <property type="entry name" value="CysPc"/>
    <property type="match status" value="1"/>
</dbReference>
<evidence type="ECO:0000256" key="4">
    <source>
        <dbReference type="ARBA" id="ARBA00022807"/>
    </source>
</evidence>
<evidence type="ECO:0000256" key="6">
    <source>
        <dbReference type="PROSITE-ProRule" id="PRU00239"/>
    </source>
</evidence>
<dbReference type="GO" id="GO:0006508">
    <property type="term" value="P:proteolysis"/>
    <property type="evidence" value="ECO:0007669"/>
    <property type="project" value="UniProtKB-KW"/>
</dbReference>
<feature type="domain" description="Calpain catalytic" evidence="8">
    <location>
        <begin position="26"/>
        <end position="306"/>
    </location>
</feature>
<dbReference type="AlphaFoldDB" id="A0AAN9Z8L1"/>
<dbReference type="SMART" id="SM00720">
    <property type="entry name" value="calpain_III"/>
    <property type="match status" value="1"/>
</dbReference>
<dbReference type="Pfam" id="PF00648">
    <property type="entry name" value="Peptidase_C2"/>
    <property type="match status" value="1"/>
</dbReference>
<keyword evidence="4 6" id="KW-0788">Thiol protease</keyword>
<dbReference type="PANTHER" id="PTHR10183">
    <property type="entry name" value="CALPAIN"/>
    <property type="match status" value="1"/>
</dbReference>
<organism evidence="9 10">
    <name type="scientific">Gryllus longicercus</name>
    <dbReference type="NCBI Taxonomy" id="2509291"/>
    <lineage>
        <taxon>Eukaryota</taxon>
        <taxon>Metazoa</taxon>
        <taxon>Ecdysozoa</taxon>
        <taxon>Arthropoda</taxon>
        <taxon>Hexapoda</taxon>
        <taxon>Insecta</taxon>
        <taxon>Pterygota</taxon>
        <taxon>Neoptera</taxon>
        <taxon>Polyneoptera</taxon>
        <taxon>Orthoptera</taxon>
        <taxon>Ensifera</taxon>
        <taxon>Gryllidea</taxon>
        <taxon>Grylloidea</taxon>
        <taxon>Gryllidae</taxon>
        <taxon>Gryllinae</taxon>
        <taxon>Gryllus</taxon>
    </lineage>
</organism>
<evidence type="ECO:0000256" key="5">
    <source>
        <dbReference type="PIRSR" id="PIRSR622684-1"/>
    </source>
</evidence>
<keyword evidence="2 6" id="KW-0645">Protease</keyword>
<evidence type="ECO:0000313" key="9">
    <source>
        <dbReference type="EMBL" id="KAK7866744.1"/>
    </source>
</evidence>
<dbReference type="InterPro" id="IPR036213">
    <property type="entry name" value="Calpain_III_sf"/>
</dbReference>
<dbReference type="InterPro" id="IPR022684">
    <property type="entry name" value="Calpain_cysteine_protease"/>
</dbReference>
<proteinExistence type="inferred from homology"/>
<protein>
    <recommendedName>
        <fullName evidence="8">Calpain catalytic domain-containing protein</fullName>
    </recommendedName>
</protein>
<dbReference type="InterPro" id="IPR000169">
    <property type="entry name" value="Pept_cys_AS"/>
</dbReference>
<sequence>MPITDKEKRRMEKLVNKQKYVDKDFPLSSGEKNLKWKRPHEIVNKPELFVDGPSHMDIRQHNLGDCWFLAAASVIAQHPHLINQVLPADQYLYGKYYTGILAFRFWNLGQWTTVYIDDTLAVDEDDELHYGQCTTSNEFWLPLLEKAFAKYHGGYKNIEGGLSTEAMLILTGYVTEDIVEPKLNEVQLYNMFSTAVQHNALITVGSPTSSYEEGIVGYHVYSVTGVYSVEVGDSTVRLLRIRNPWGDIQDTMEWKGAFSDDDPKWTGVDTETRKKLEYVKDEDGQFFMKVSHFKRHFTHFWMAYKSPNFGVTTFQQIYNFSNVWDKGIVVKGEGVEYADNFLRNPLYTLTVEEKAEEEESEYEIDLDEETVDESDDEDATPPSYNVIIQLIQDQNRGKYRTEIYPIGISVFQTGGKYPKELGPENLEEFEPHKGSVEPVVHGSIVARLNLRPGKYIVVPWVMIARMSRPFLMRVYALQRITMEAVKREE</sequence>
<feature type="active site" evidence="5 6">
    <location>
        <position position="66"/>
    </location>
</feature>
<feature type="region of interest" description="Disordered" evidence="7">
    <location>
        <begin position="358"/>
        <end position="379"/>
    </location>
</feature>
<keyword evidence="3 6" id="KW-0378">Hydrolase</keyword>
<feature type="active site" evidence="5 6">
    <location>
        <position position="243"/>
    </location>
</feature>
<comment type="similarity">
    <text evidence="1">Belongs to the peptidase C2 family.</text>
</comment>
<evidence type="ECO:0000313" key="10">
    <source>
        <dbReference type="Proteomes" id="UP001378592"/>
    </source>
</evidence>
<dbReference type="CDD" id="cd00044">
    <property type="entry name" value="CysPc"/>
    <property type="match status" value="1"/>
</dbReference>